<evidence type="ECO:0000313" key="2">
    <source>
        <dbReference type="EMBL" id="QQZ50825.1"/>
    </source>
</evidence>
<dbReference type="EMBL" id="CP068570">
    <property type="protein sequence ID" value="QQZ50825.1"/>
    <property type="molecule type" value="Genomic_DNA"/>
</dbReference>
<evidence type="ECO:0000256" key="1">
    <source>
        <dbReference type="SAM" id="MobiDB-lite"/>
    </source>
</evidence>
<feature type="compositionally biased region" description="Gly residues" evidence="1">
    <location>
        <begin position="62"/>
        <end position="71"/>
    </location>
</feature>
<organism evidence="2">
    <name type="scientific">Phenylobacterium glaciei</name>
    <dbReference type="NCBI Taxonomy" id="2803784"/>
    <lineage>
        <taxon>Bacteria</taxon>
        <taxon>Pseudomonadati</taxon>
        <taxon>Pseudomonadota</taxon>
        <taxon>Alphaproteobacteria</taxon>
        <taxon>Caulobacterales</taxon>
        <taxon>Caulobacteraceae</taxon>
        <taxon>Phenylobacterium</taxon>
    </lineage>
</organism>
<accession>A0A974S888</accession>
<proteinExistence type="predicted"/>
<gene>
    <name evidence="2" type="ORF">JKL49_05830</name>
</gene>
<name>A0A974S888_9CAUL</name>
<sequence>MSPQLAPWHFRGSRRASAFSGTSRWRAARVAPWDGRGFEFKRWACCGPSGGARPGFPPGGPRGPGGPGGRFGGKDLTTGPIGPTLIAFALPVMGSNILQSLNGSANAIWVSHVLGRRR</sequence>
<reference evidence="2" key="1">
    <citation type="submission" date="2021-01" db="EMBL/GenBank/DDBJ databases">
        <title>Genome sequence of Phenylobacterium sp. 20VBR1 isolated from a valley glaceir, Ny-Alesund, Svalbard.</title>
        <authorList>
            <person name="Thomas F.A."/>
            <person name="Krishnan K.P."/>
            <person name="Sinha R.K."/>
        </authorList>
    </citation>
    <scope>NUCLEOTIDE SEQUENCE</scope>
    <source>
        <strain evidence="2">20VBR1</strain>
    </source>
</reference>
<feature type="region of interest" description="Disordered" evidence="1">
    <location>
        <begin position="50"/>
        <end position="76"/>
    </location>
</feature>
<dbReference type="AlphaFoldDB" id="A0A974S888"/>
<protein>
    <submittedName>
        <fullName evidence="2">Uncharacterized protein</fullName>
    </submittedName>
</protein>